<dbReference type="EMBL" id="JABWCS010000208">
    <property type="protein sequence ID" value="NUU61326.1"/>
    <property type="molecule type" value="Genomic_DNA"/>
</dbReference>
<reference evidence="1" key="1">
    <citation type="submission" date="2020-06" db="EMBL/GenBank/DDBJ databases">
        <title>Paenibacillus sp. nov., isolated from soil.</title>
        <authorList>
            <person name="Seo Y.L."/>
        </authorList>
    </citation>
    <scope>NUCLEOTIDE SEQUENCE [LARGE SCALE GENOMIC DNA]</scope>
    <source>
        <strain evidence="1">JW14</strain>
    </source>
</reference>
<sequence>MLSQNCGASGEEQSGWTEEDWDCWEEHGYFLRRRAVPKFYILRLLSLMPAEADRQGALWNKDLSVIRSHPYMWDILLRYKVYEAFSGLWEQPGLWLYLEGLRIRGNDAQAASMQSPKIEGCISLLAQQVEFHYADHSGRRLTIAVEVGDLLIYASDKLVLLSQTSDLLPVTMVPAQDSEDCRSDRILFWNEIHQTGQHGRVILNELGERLLGLSAW</sequence>
<protein>
    <submittedName>
        <fullName evidence="1">Uncharacterized protein</fullName>
    </submittedName>
</protein>
<dbReference type="Proteomes" id="UP000564806">
    <property type="component" value="Unassembled WGS sequence"/>
</dbReference>
<keyword evidence="2" id="KW-1185">Reference proteome</keyword>
<evidence type="ECO:0000313" key="2">
    <source>
        <dbReference type="Proteomes" id="UP000564806"/>
    </source>
</evidence>
<accession>A0A850ELN5</accession>
<dbReference type="AlphaFoldDB" id="A0A850ELN5"/>
<name>A0A850ELN5_9BACL</name>
<organism evidence="1 2">
    <name type="scientific">Paenibacillus agri</name>
    <dbReference type="NCBI Taxonomy" id="2744309"/>
    <lineage>
        <taxon>Bacteria</taxon>
        <taxon>Bacillati</taxon>
        <taxon>Bacillota</taxon>
        <taxon>Bacilli</taxon>
        <taxon>Bacillales</taxon>
        <taxon>Paenibacillaceae</taxon>
        <taxon>Paenibacillus</taxon>
    </lineage>
</organism>
<proteinExistence type="predicted"/>
<dbReference type="RefSeq" id="WP_175371870.1">
    <property type="nucleotide sequence ID" value="NZ_JABWCS010000208.1"/>
</dbReference>
<gene>
    <name evidence="1" type="ORF">HPT30_13375</name>
</gene>
<comment type="caution">
    <text evidence="1">The sequence shown here is derived from an EMBL/GenBank/DDBJ whole genome shotgun (WGS) entry which is preliminary data.</text>
</comment>
<evidence type="ECO:0000313" key="1">
    <source>
        <dbReference type="EMBL" id="NUU61326.1"/>
    </source>
</evidence>